<dbReference type="EMBL" id="UZAK01008466">
    <property type="protein sequence ID" value="VDO94820.1"/>
    <property type="molecule type" value="Genomic_DNA"/>
</dbReference>
<evidence type="ECO:0000313" key="3">
    <source>
        <dbReference type="Proteomes" id="UP000279833"/>
    </source>
</evidence>
<dbReference type="WBParaSite" id="SCUD_0000533001-mRNA-1">
    <property type="protein sequence ID" value="SCUD_0000533001-mRNA-1"/>
    <property type="gene ID" value="SCUD_0000533001"/>
</dbReference>
<proteinExistence type="predicted"/>
<protein>
    <submittedName>
        <fullName evidence="2 4">Uncharacterized protein</fullName>
    </submittedName>
</protein>
<feature type="compositionally biased region" description="Low complexity" evidence="1">
    <location>
        <begin position="74"/>
        <end position="83"/>
    </location>
</feature>
<gene>
    <name evidence="2" type="ORF">SCUD_LOCUS5330</name>
</gene>
<evidence type="ECO:0000313" key="4">
    <source>
        <dbReference type="WBParaSite" id="SCUD_0000533001-mRNA-1"/>
    </source>
</evidence>
<reference evidence="2 3" key="2">
    <citation type="submission" date="2018-11" db="EMBL/GenBank/DDBJ databases">
        <authorList>
            <consortium name="Pathogen Informatics"/>
        </authorList>
    </citation>
    <scope>NUCLEOTIDE SEQUENCE [LARGE SCALE GENOMIC DNA]</scope>
    <source>
        <strain evidence="2">Dakar</strain>
        <strain evidence="3">Dakar, Senegal</strain>
    </source>
</reference>
<reference evidence="4" key="1">
    <citation type="submission" date="2016-06" db="UniProtKB">
        <authorList>
            <consortium name="WormBaseParasite"/>
        </authorList>
    </citation>
    <scope>IDENTIFICATION</scope>
</reference>
<feature type="compositionally biased region" description="Basic and acidic residues" evidence="1">
    <location>
        <begin position="84"/>
        <end position="99"/>
    </location>
</feature>
<feature type="region of interest" description="Disordered" evidence="1">
    <location>
        <begin position="58"/>
        <end position="99"/>
    </location>
</feature>
<organism evidence="4">
    <name type="scientific">Schistosoma curassoni</name>
    <dbReference type="NCBI Taxonomy" id="6186"/>
    <lineage>
        <taxon>Eukaryota</taxon>
        <taxon>Metazoa</taxon>
        <taxon>Spiralia</taxon>
        <taxon>Lophotrochozoa</taxon>
        <taxon>Platyhelminthes</taxon>
        <taxon>Trematoda</taxon>
        <taxon>Digenea</taxon>
        <taxon>Strigeidida</taxon>
        <taxon>Schistosomatoidea</taxon>
        <taxon>Schistosomatidae</taxon>
        <taxon>Schistosoma</taxon>
    </lineage>
</organism>
<evidence type="ECO:0000256" key="1">
    <source>
        <dbReference type="SAM" id="MobiDB-lite"/>
    </source>
</evidence>
<evidence type="ECO:0000313" key="2">
    <source>
        <dbReference type="EMBL" id="VDO94820.1"/>
    </source>
</evidence>
<dbReference type="AlphaFoldDB" id="A0A183JRJ1"/>
<dbReference type="Proteomes" id="UP000279833">
    <property type="component" value="Unassembled WGS sequence"/>
</dbReference>
<accession>A0A183JRJ1</accession>
<name>A0A183JRJ1_9TREM</name>
<keyword evidence="3" id="KW-1185">Reference proteome</keyword>
<sequence length="99" mass="10944">MGRLCRCGTSTPMIGIETSATTKIQCMGLRKPTLRCDPAFCITGLKRLRTLRIPGDFKKLGSYDNQSSANTSKSIQSINNSENSRNEIQESGLERTKTE</sequence>
<feature type="compositionally biased region" description="Polar residues" evidence="1">
    <location>
        <begin position="63"/>
        <end position="73"/>
    </location>
</feature>